<organism evidence="1 2">
    <name type="scientific">Pleurodeles waltl</name>
    <name type="common">Iberian ribbed newt</name>
    <dbReference type="NCBI Taxonomy" id="8319"/>
    <lineage>
        <taxon>Eukaryota</taxon>
        <taxon>Metazoa</taxon>
        <taxon>Chordata</taxon>
        <taxon>Craniata</taxon>
        <taxon>Vertebrata</taxon>
        <taxon>Euteleostomi</taxon>
        <taxon>Amphibia</taxon>
        <taxon>Batrachia</taxon>
        <taxon>Caudata</taxon>
        <taxon>Salamandroidea</taxon>
        <taxon>Salamandridae</taxon>
        <taxon>Pleurodelinae</taxon>
        <taxon>Pleurodeles</taxon>
    </lineage>
</organism>
<reference evidence="1" key="1">
    <citation type="journal article" date="2022" name="bioRxiv">
        <title>Sequencing and chromosome-scale assembly of the giantPleurodeles waltlgenome.</title>
        <authorList>
            <person name="Brown T."/>
            <person name="Elewa A."/>
            <person name="Iarovenko S."/>
            <person name="Subramanian E."/>
            <person name="Araus A.J."/>
            <person name="Petzold A."/>
            <person name="Susuki M."/>
            <person name="Suzuki K.-i.T."/>
            <person name="Hayashi T."/>
            <person name="Toyoda A."/>
            <person name="Oliveira C."/>
            <person name="Osipova E."/>
            <person name="Leigh N.D."/>
            <person name="Simon A."/>
            <person name="Yun M.H."/>
        </authorList>
    </citation>
    <scope>NUCLEOTIDE SEQUENCE</scope>
    <source>
        <strain evidence="1">20211129_DDA</strain>
        <tissue evidence="1">Liver</tissue>
    </source>
</reference>
<evidence type="ECO:0000313" key="1">
    <source>
        <dbReference type="EMBL" id="KAJ1217512.1"/>
    </source>
</evidence>
<accession>A0AAV7WWY3</accession>
<dbReference type="Proteomes" id="UP001066276">
    <property type="component" value="Chromosome 1_1"/>
</dbReference>
<dbReference type="AlphaFoldDB" id="A0AAV7WWY3"/>
<proteinExistence type="predicted"/>
<evidence type="ECO:0000313" key="2">
    <source>
        <dbReference type="Proteomes" id="UP001066276"/>
    </source>
</evidence>
<dbReference type="EMBL" id="JANPWB010000001">
    <property type="protein sequence ID" value="KAJ1217512.1"/>
    <property type="molecule type" value="Genomic_DNA"/>
</dbReference>
<keyword evidence="2" id="KW-1185">Reference proteome</keyword>
<sequence>MIRSVVKHSRSTPAEGSHTLLRQQRTCMLEKQAPVSLIKQTQSGVRPTILCDWEAHNGLIRHVRRRAGTAIINYTSPYTCFSAMEETGPKCIYIVSRRKQKQLLRRANEQSGEGHTV</sequence>
<gene>
    <name evidence="1" type="ORF">NDU88_005106</name>
</gene>
<protein>
    <submittedName>
        <fullName evidence="1">Uncharacterized protein</fullName>
    </submittedName>
</protein>
<name>A0AAV7WWY3_PLEWA</name>
<comment type="caution">
    <text evidence="1">The sequence shown here is derived from an EMBL/GenBank/DDBJ whole genome shotgun (WGS) entry which is preliminary data.</text>
</comment>